<dbReference type="InterPro" id="IPR003607">
    <property type="entry name" value="HD/PDEase_dom"/>
</dbReference>
<proteinExistence type="predicted"/>
<dbReference type="PROSITE" id="PS51832">
    <property type="entry name" value="HD_GYP"/>
    <property type="match status" value="1"/>
</dbReference>
<dbReference type="PANTHER" id="PTHR43155">
    <property type="entry name" value="CYCLIC DI-GMP PHOSPHODIESTERASE PA4108-RELATED"/>
    <property type="match status" value="1"/>
</dbReference>
<reference evidence="3 4" key="1">
    <citation type="submission" date="2008-02" db="EMBL/GenBank/DDBJ databases">
        <title>Complete sequence of Shewanella woodyi ATCC 51908.</title>
        <authorList>
            <consortium name="US DOE Joint Genome Institute"/>
            <person name="Copeland A."/>
            <person name="Lucas S."/>
            <person name="Lapidus A."/>
            <person name="Glavina del Rio T."/>
            <person name="Dalin E."/>
            <person name="Tice H."/>
            <person name="Bruce D."/>
            <person name="Goodwin L."/>
            <person name="Pitluck S."/>
            <person name="Sims D."/>
            <person name="Brettin T."/>
            <person name="Detter J.C."/>
            <person name="Han C."/>
            <person name="Kuske C.R."/>
            <person name="Schmutz J."/>
            <person name="Larimer F."/>
            <person name="Land M."/>
            <person name="Hauser L."/>
            <person name="Kyrpides N."/>
            <person name="Lykidis A."/>
            <person name="Zhao J.-S."/>
            <person name="Richardson P."/>
        </authorList>
    </citation>
    <scope>NUCLEOTIDE SEQUENCE [LARGE SCALE GENOMIC DNA]</scope>
    <source>
        <strain evidence="4">ATCC 51908 / MS32</strain>
    </source>
</reference>
<name>B1KR16_SHEWM</name>
<dbReference type="AlphaFoldDB" id="B1KR16"/>
<dbReference type="Pfam" id="PF13487">
    <property type="entry name" value="HD_5"/>
    <property type="match status" value="1"/>
</dbReference>
<dbReference type="Gene3D" id="3.30.450.20">
    <property type="entry name" value="PAS domain"/>
    <property type="match status" value="1"/>
</dbReference>
<dbReference type="KEGG" id="swd:Swoo_0537"/>
<dbReference type="CDD" id="cd00077">
    <property type="entry name" value="HDc"/>
    <property type="match status" value="1"/>
</dbReference>
<dbReference type="InterPro" id="IPR037522">
    <property type="entry name" value="HD_GYP_dom"/>
</dbReference>
<dbReference type="InterPro" id="IPR029151">
    <property type="entry name" value="Sensor-like_sf"/>
</dbReference>
<gene>
    <name evidence="3" type="ordered locus">Swoo_0537</name>
</gene>
<keyword evidence="1" id="KW-0472">Membrane</keyword>
<protein>
    <submittedName>
        <fullName evidence="3">Metal dependent phosphohydrolase</fullName>
    </submittedName>
</protein>
<dbReference type="Gene3D" id="6.10.340.10">
    <property type="match status" value="1"/>
</dbReference>
<dbReference type="CDD" id="cd01007">
    <property type="entry name" value="PBP2_BvgS_HisK_like"/>
    <property type="match status" value="1"/>
</dbReference>
<dbReference type="PANTHER" id="PTHR43155:SF2">
    <property type="entry name" value="CYCLIC DI-GMP PHOSPHODIESTERASE PA4108"/>
    <property type="match status" value="1"/>
</dbReference>
<dbReference type="Pfam" id="PF00497">
    <property type="entry name" value="SBP_bac_3"/>
    <property type="match status" value="1"/>
</dbReference>
<sequence length="1056" mass="119284">MFSVEGYEHKRVSIRFTVVSIFIFATVLTAVIAIGLQYYFSQSMATDSALKHYDLNADHTSKYLSQVDTQAVNITKLLSGSDLLIEAEHFNQKSLQTFAELMRINPLYFSINLALPNGDFYQLVNLNAYPTIRDQLLATPDDRWVLLLVTGVGDKRFRKVSYLDDKFNERVNREELTDFDPRQRPWYIYAGRGRVSRTQPYLFDFSQLPGQTYSIALADSGSDFEAVLAVDITLSTLSKYLNVIGRSTSGGFESEVYLYQPSGELIASNRQQSTQVELPKSVPLGLTQEQYSFIESLPVLRVSNETDWPPIDFAISGEPLGYGVDVMQLIAQMTGLKFTYVNGFSWQGLLSAFKTGKIELLQSIIKTENNSELGNFSEPFLTLPYTLASLEGAPKVSALTALKGERVAVSTGWSIIPFLQRHFPSIELVEYPSSYESLLAVKRGEVMGTLDIGVNLHYTVQRFFIQGISFHDELSFSPQKVPDGLTILAKNKRLIEIINLALANITPEQKEALRLKWIDRTSPQQPMKTMGVVPYQDLIEIGEQSELHQTLQKRLINGVEQFIYVTSFAQGLSMFAIVVPSEAILATSTDKVLTSILITAVCMLMVLPISWLFSNPIIKPINLLCRENVKVKHRHYDSISKVETHIKELDELADSMLEMASAIKAYEESQKALMEAIIRLIAQAIDDKSPYTAGHCNRVPELGLMLATAAHKAQSGPFKAFSFKSEDEYREFRLAAWLHDCGKITTPEHIVDKGTKLEVNYNRIHEIRMRFEVLWRDAEIKYLKLLAESPESEEALLAQLKAQHEQLKQDFEFIANANIGGEFMEDADIERLIQLAEISWLRYFDDRLGLSPVEEGHLGEMPSSLPATEQLLSDKAEHLISRISPVSFDPQFGINIQVPELQYNRGELYNLSISRGTLTAEDRYKINEHVITTIKMLESLPFPPELARVPRYASTHHETLIGTGYPRKLIGDELSVPERILVIADIFEALTAGDRPYKKAKPVSVAVDILHKMALEQHLDIELFKLFLSSGIYLEYANKFLDPSQIDEVDISRYLD</sequence>
<keyword evidence="1" id="KW-1133">Transmembrane helix</keyword>
<dbReference type="HOGENOM" id="CLU_010403_0_0_6"/>
<dbReference type="RefSeq" id="WP_012323181.1">
    <property type="nucleotide sequence ID" value="NC_010506.1"/>
</dbReference>
<dbReference type="Proteomes" id="UP000002168">
    <property type="component" value="Chromosome"/>
</dbReference>
<dbReference type="SUPFAM" id="SSF53850">
    <property type="entry name" value="Periplasmic binding protein-like II"/>
    <property type="match status" value="1"/>
</dbReference>
<organism evidence="3 4">
    <name type="scientific">Shewanella woodyi (strain ATCC 51908 / MS32)</name>
    <dbReference type="NCBI Taxonomy" id="392500"/>
    <lineage>
        <taxon>Bacteria</taxon>
        <taxon>Pseudomonadati</taxon>
        <taxon>Pseudomonadota</taxon>
        <taxon>Gammaproteobacteria</taxon>
        <taxon>Alteromonadales</taxon>
        <taxon>Shewanellaceae</taxon>
        <taxon>Shewanella</taxon>
    </lineage>
</organism>
<feature type="transmembrane region" description="Helical" evidence="1">
    <location>
        <begin position="592"/>
        <end position="613"/>
    </location>
</feature>
<dbReference type="SMART" id="SM00471">
    <property type="entry name" value="HDc"/>
    <property type="match status" value="1"/>
</dbReference>
<dbReference type="eggNOG" id="COG3437">
    <property type="taxonomic scope" value="Bacteria"/>
</dbReference>
<evidence type="ECO:0000313" key="3">
    <source>
        <dbReference type="EMBL" id="ACA84833.1"/>
    </source>
</evidence>
<feature type="transmembrane region" description="Helical" evidence="1">
    <location>
        <begin position="562"/>
        <end position="580"/>
    </location>
</feature>
<feature type="domain" description="HD-GYP" evidence="2">
    <location>
        <begin position="836"/>
        <end position="1042"/>
    </location>
</feature>
<dbReference type="GO" id="GO:0008081">
    <property type="term" value="F:phosphoric diester hydrolase activity"/>
    <property type="evidence" value="ECO:0007669"/>
    <property type="project" value="UniProtKB-ARBA"/>
</dbReference>
<dbReference type="Gene3D" id="1.10.3210.10">
    <property type="entry name" value="Hypothetical protein af1432"/>
    <property type="match status" value="2"/>
</dbReference>
<keyword evidence="1" id="KW-0812">Transmembrane</keyword>
<dbReference type="InterPro" id="IPR001638">
    <property type="entry name" value="Solute-binding_3/MltF_N"/>
</dbReference>
<dbReference type="Gene3D" id="3.40.190.10">
    <property type="entry name" value="Periplasmic binding protein-like II"/>
    <property type="match status" value="2"/>
</dbReference>
<dbReference type="SUPFAM" id="SSF109604">
    <property type="entry name" value="HD-domain/PDEase-like"/>
    <property type="match status" value="2"/>
</dbReference>
<dbReference type="EMBL" id="CP000961">
    <property type="protein sequence ID" value="ACA84833.1"/>
    <property type="molecule type" value="Genomic_DNA"/>
</dbReference>
<keyword evidence="3" id="KW-0378">Hydrolase</keyword>
<evidence type="ECO:0000259" key="2">
    <source>
        <dbReference type="PROSITE" id="PS51832"/>
    </source>
</evidence>
<evidence type="ECO:0000313" key="4">
    <source>
        <dbReference type="Proteomes" id="UP000002168"/>
    </source>
</evidence>
<accession>B1KR16</accession>
<dbReference type="STRING" id="392500.Swoo_0537"/>
<dbReference type="SUPFAM" id="SSF103190">
    <property type="entry name" value="Sensory domain-like"/>
    <property type="match status" value="1"/>
</dbReference>
<dbReference type="SMART" id="SM00062">
    <property type="entry name" value="PBPb"/>
    <property type="match status" value="1"/>
</dbReference>
<dbReference type="eggNOG" id="COG2206">
    <property type="taxonomic scope" value="Bacteria"/>
</dbReference>
<keyword evidence="4" id="KW-1185">Reference proteome</keyword>
<feature type="transmembrane region" description="Helical" evidence="1">
    <location>
        <begin position="12"/>
        <end position="40"/>
    </location>
</feature>
<dbReference type="eggNOG" id="COG0834">
    <property type="taxonomic scope" value="Bacteria"/>
</dbReference>
<evidence type="ECO:0000256" key="1">
    <source>
        <dbReference type="SAM" id="Phobius"/>
    </source>
</evidence>